<accession>A0A6S6R020</accession>
<dbReference type="Proteomes" id="UP000515561">
    <property type="component" value="Chromosome"/>
</dbReference>
<sequence length="163" mass="19738">MEYFILQHDNRLLEPLQIKKQDCNLLTKEPFILPCEMEENTWIPEFFVLKELFEHYFFVSDRLKELLDIYSKEVEAIPCFLTDIKRQRQECFWKIELPEIYHTMQEDNVKMSDLCMDEQQVQGRYLFLLSSGKRKYGVVSLHLAEHMLRKNYYGILYIPVKVS</sequence>
<dbReference type="KEGG" id="acel:acsn021_02590"/>
<protein>
    <submittedName>
        <fullName evidence="1">Uncharacterized protein</fullName>
    </submittedName>
</protein>
<dbReference type="AlphaFoldDB" id="A0A6S6R020"/>
<organism evidence="1 2">
    <name type="scientific">Anaerocolumna cellulosilytica</name>
    <dbReference type="NCBI Taxonomy" id="433286"/>
    <lineage>
        <taxon>Bacteria</taxon>
        <taxon>Bacillati</taxon>
        <taxon>Bacillota</taxon>
        <taxon>Clostridia</taxon>
        <taxon>Lachnospirales</taxon>
        <taxon>Lachnospiraceae</taxon>
        <taxon>Anaerocolumna</taxon>
    </lineage>
</organism>
<evidence type="ECO:0000313" key="2">
    <source>
        <dbReference type="Proteomes" id="UP000515561"/>
    </source>
</evidence>
<keyword evidence="2" id="KW-1185">Reference proteome</keyword>
<evidence type="ECO:0000313" key="1">
    <source>
        <dbReference type="EMBL" id="BCJ92690.1"/>
    </source>
</evidence>
<proteinExistence type="predicted"/>
<gene>
    <name evidence="1" type="ORF">acsn021_02590</name>
</gene>
<dbReference type="RefSeq" id="WP_184093781.1">
    <property type="nucleotide sequence ID" value="NZ_AP023367.1"/>
</dbReference>
<dbReference type="EMBL" id="AP023367">
    <property type="protein sequence ID" value="BCJ92690.1"/>
    <property type="molecule type" value="Genomic_DNA"/>
</dbReference>
<name>A0A6S6R020_9FIRM</name>
<reference evidence="1 2" key="1">
    <citation type="journal article" date="2016" name="Int. J. Syst. Evol. Microbiol.">
        <title>Descriptions of Anaerotaenia torta gen. nov., sp. nov. and Anaerocolumna cellulosilytica gen. nov., sp. nov. isolated from a methanogenic reactor of cattle waste.</title>
        <authorList>
            <person name="Uek A."/>
            <person name="Ohtaki Y."/>
            <person name="Kaku N."/>
            <person name="Ueki K."/>
        </authorList>
    </citation>
    <scope>NUCLEOTIDE SEQUENCE [LARGE SCALE GENOMIC DNA]</scope>
    <source>
        <strain evidence="1 2">SN021</strain>
    </source>
</reference>